<evidence type="ECO:0000256" key="1">
    <source>
        <dbReference type="SAM" id="Phobius"/>
    </source>
</evidence>
<proteinExistence type="predicted"/>
<comment type="caution">
    <text evidence="3">The sequence shown here is derived from an EMBL/GenBank/DDBJ whole genome shotgun (WGS) entry which is preliminary data.</text>
</comment>
<dbReference type="InterPro" id="IPR050640">
    <property type="entry name" value="Bact_2-comp_sensor_kinase"/>
</dbReference>
<keyword evidence="1" id="KW-1133">Transmembrane helix</keyword>
<dbReference type="PANTHER" id="PTHR34220">
    <property type="entry name" value="SENSOR HISTIDINE KINASE YPDA"/>
    <property type="match status" value="1"/>
</dbReference>
<protein>
    <submittedName>
        <fullName evidence="3">Histidine kinase</fullName>
    </submittedName>
</protein>
<dbReference type="RefSeq" id="WP_234614398.1">
    <property type="nucleotide sequence ID" value="NZ_CP098806.1"/>
</dbReference>
<keyword evidence="3" id="KW-0808">Transferase</keyword>
<name>A0A9X1PDD9_9BACT</name>
<keyword evidence="1" id="KW-0472">Membrane</keyword>
<evidence type="ECO:0000313" key="4">
    <source>
        <dbReference type="Proteomes" id="UP001139700"/>
    </source>
</evidence>
<dbReference type="GO" id="GO:0000155">
    <property type="term" value="F:phosphorelay sensor kinase activity"/>
    <property type="evidence" value="ECO:0007669"/>
    <property type="project" value="InterPro"/>
</dbReference>
<dbReference type="InterPro" id="IPR010559">
    <property type="entry name" value="Sig_transdc_His_kin_internal"/>
</dbReference>
<feature type="transmembrane region" description="Helical" evidence="1">
    <location>
        <begin position="51"/>
        <end position="70"/>
    </location>
</feature>
<dbReference type="PANTHER" id="PTHR34220:SF7">
    <property type="entry name" value="SENSOR HISTIDINE KINASE YPDA"/>
    <property type="match status" value="1"/>
</dbReference>
<feature type="transmembrane region" description="Helical" evidence="1">
    <location>
        <begin position="77"/>
        <end position="100"/>
    </location>
</feature>
<organism evidence="3 4">
    <name type="scientific">Dyadobacter fanqingshengii</name>
    <dbReference type="NCBI Taxonomy" id="2906443"/>
    <lineage>
        <taxon>Bacteria</taxon>
        <taxon>Pseudomonadati</taxon>
        <taxon>Bacteroidota</taxon>
        <taxon>Cytophagia</taxon>
        <taxon>Cytophagales</taxon>
        <taxon>Spirosomataceae</taxon>
        <taxon>Dyadobacter</taxon>
    </lineage>
</organism>
<dbReference type="AlphaFoldDB" id="A0A9X1PDD9"/>
<dbReference type="GO" id="GO:0016020">
    <property type="term" value="C:membrane"/>
    <property type="evidence" value="ECO:0007669"/>
    <property type="project" value="InterPro"/>
</dbReference>
<evidence type="ECO:0000313" key="3">
    <source>
        <dbReference type="EMBL" id="MCF0041580.1"/>
    </source>
</evidence>
<accession>A0A9X1PDD9</accession>
<keyword evidence="1" id="KW-0812">Transmembrane</keyword>
<dbReference type="EMBL" id="JAJTTA010000002">
    <property type="protein sequence ID" value="MCF0041580.1"/>
    <property type="molecule type" value="Genomic_DNA"/>
</dbReference>
<feature type="domain" description="Signal transduction histidine kinase internal region" evidence="2">
    <location>
        <begin position="160"/>
        <end position="236"/>
    </location>
</feature>
<feature type="transmembrane region" description="Helical" evidence="1">
    <location>
        <begin position="120"/>
        <end position="141"/>
    </location>
</feature>
<sequence>MRLTIRNWKPIQIHLLFWMLFIVLGVVMNVAQHYQGRVTFALFWSDLIDPLTSIGYGRTIIMCYLSLWIFDFLFTRCFYGLAVIALVGLITGDVMLRYGVEQMLLGPYFGIWQYPANITIGTYFIETVFFSALGIFLCFLLKIINDYFRNEAVSHEKVNMELAYLKAQLNPHLLFNTMNNLYGLSLTEPEKTPDVILRLSEMMRYMLYESNEPYVPVSQEVIYLNNFIELETLRYPAPIFVNFLVEGDVNGTARSNKVATTISGRPSSHQMKLARP</sequence>
<dbReference type="Pfam" id="PF06580">
    <property type="entry name" value="His_kinase"/>
    <property type="match status" value="1"/>
</dbReference>
<evidence type="ECO:0000259" key="2">
    <source>
        <dbReference type="Pfam" id="PF06580"/>
    </source>
</evidence>
<dbReference type="Proteomes" id="UP001139700">
    <property type="component" value="Unassembled WGS sequence"/>
</dbReference>
<gene>
    <name evidence="3" type="ORF">LXM24_15855</name>
</gene>
<keyword evidence="3" id="KW-0418">Kinase</keyword>
<feature type="transmembrane region" description="Helical" evidence="1">
    <location>
        <begin position="12"/>
        <end position="31"/>
    </location>
</feature>
<reference evidence="3" key="1">
    <citation type="submission" date="2021-12" db="EMBL/GenBank/DDBJ databases">
        <title>Novel species in genus Dyadobacter.</title>
        <authorList>
            <person name="Ma C."/>
        </authorList>
    </citation>
    <scope>NUCLEOTIDE SEQUENCE</scope>
    <source>
        <strain evidence="3">CY399</strain>
    </source>
</reference>
<keyword evidence="4" id="KW-1185">Reference proteome</keyword>